<dbReference type="RefSeq" id="WP_340363398.1">
    <property type="nucleotide sequence ID" value="NZ_JBBKZV010000004.1"/>
</dbReference>
<sequence length="172" mass="18898">MQRRRFGLWLPIIVLAAGLVGCDLLKPKQAGEAGAPPLTPEQEAAKAALPAPVRKITPQTPDVRAYRKIGARHIYAVYKTRIYKGKIPPLVYAVATVETRLDANGEVEAVTFMRAPEHAPEVSLEIVELIKKASPLPAPPAKVGAHTYVETWLWDKSGNFQLDTLTQGQRSR</sequence>
<reference evidence="1 2" key="1">
    <citation type="submission" date="2024-03" db="EMBL/GenBank/DDBJ databases">
        <title>Novel species of the genus Variovorax.</title>
        <authorList>
            <person name="Liu Q."/>
            <person name="Xin Y.-H."/>
        </authorList>
    </citation>
    <scope>NUCLEOTIDE SEQUENCE [LARGE SCALE GENOMIC DNA]</scope>
    <source>
        <strain evidence="1 2">KACC 18501</strain>
    </source>
</reference>
<gene>
    <name evidence="1" type="ORF">WKW80_09915</name>
</gene>
<name>A0ABU8VX62_9BURK</name>
<evidence type="ECO:0008006" key="3">
    <source>
        <dbReference type="Google" id="ProtNLM"/>
    </source>
</evidence>
<keyword evidence="2" id="KW-1185">Reference proteome</keyword>
<proteinExistence type="predicted"/>
<dbReference type="SUPFAM" id="SSF74653">
    <property type="entry name" value="TolA/TonB C-terminal domain"/>
    <property type="match status" value="1"/>
</dbReference>
<dbReference type="Proteomes" id="UP001363010">
    <property type="component" value="Unassembled WGS sequence"/>
</dbReference>
<organism evidence="1 2">
    <name type="scientific">Variovorax humicola</name>
    <dbReference type="NCBI Taxonomy" id="1769758"/>
    <lineage>
        <taxon>Bacteria</taxon>
        <taxon>Pseudomonadati</taxon>
        <taxon>Pseudomonadota</taxon>
        <taxon>Betaproteobacteria</taxon>
        <taxon>Burkholderiales</taxon>
        <taxon>Comamonadaceae</taxon>
        <taxon>Variovorax</taxon>
    </lineage>
</organism>
<dbReference type="EMBL" id="JBBKZV010000004">
    <property type="protein sequence ID" value="MEJ8822353.1"/>
    <property type="molecule type" value="Genomic_DNA"/>
</dbReference>
<dbReference type="PROSITE" id="PS51257">
    <property type="entry name" value="PROKAR_LIPOPROTEIN"/>
    <property type="match status" value="1"/>
</dbReference>
<evidence type="ECO:0000313" key="2">
    <source>
        <dbReference type="Proteomes" id="UP001363010"/>
    </source>
</evidence>
<comment type="caution">
    <text evidence="1">The sequence shown here is derived from an EMBL/GenBank/DDBJ whole genome shotgun (WGS) entry which is preliminary data.</text>
</comment>
<accession>A0ABU8VX62</accession>
<evidence type="ECO:0000313" key="1">
    <source>
        <dbReference type="EMBL" id="MEJ8822353.1"/>
    </source>
</evidence>
<protein>
    <recommendedName>
        <fullName evidence="3">Energy transducer TonB</fullName>
    </recommendedName>
</protein>